<accession>W7QJ15</accession>
<dbReference type="RefSeq" id="WP_035015651.1">
    <property type="nucleotide sequence ID" value="NZ_ARZY01000033.1"/>
</dbReference>
<reference evidence="4 5" key="1">
    <citation type="journal article" date="2014" name="Genome Announc.">
        <title>Draft Genome Sequence of the Agar-Degrading Bacterium Catenovulum sp. Strain DS-2, Isolated from Intestines of Haliotis diversicolor.</title>
        <authorList>
            <person name="Shan D."/>
            <person name="Li X."/>
            <person name="Gu Z."/>
            <person name="Wei G."/>
            <person name="Gao Z."/>
            <person name="Shao Z."/>
        </authorList>
    </citation>
    <scope>NUCLEOTIDE SEQUENCE [LARGE SCALE GENOMIC DNA]</scope>
    <source>
        <strain evidence="4 5">DS-2</strain>
    </source>
</reference>
<protein>
    <submittedName>
        <fullName evidence="4">Extracellular ligand-binding receptor</fullName>
    </submittedName>
</protein>
<dbReference type="PANTHER" id="PTHR30483">
    <property type="entry name" value="LEUCINE-SPECIFIC-BINDING PROTEIN"/>
    <property type="match status" value="1"/>
</dbReference>
<dbReference type="STRING" id="1328313.DS2_15024"/>
<dbReference type="SUPFAM" id="SSF53822">
    <property type="entry name" value="Periplasmic binding protein-like I"/>
    <property type="match status" value="1"/>
</dbReference>
<comment type="similarity">
    <text evidence="1">Belongs to the leucine-binding protein family.</text>
</comment>
<gene>
    <name evidence="4" type="ORF">DS2_15024</name>
</gene>
<dbReference type="PATRIC" id="fig|1328313.3.peg.3064"/>
<name>W7QJ15_9ALTE</name>
<proteinExistence type="inferred from homology"/>
<dbReference type="eggNOG" id="COG0683">
    <property type="taxonomic scope" value="Bacteria"/>
</dbReference>
<dbReference type="InterPro" id="IPR028082">
    <property type="entry name" value="Peripla_BP_I"/>
</dbReference>
<evidence type="ECO:0000313" key="5">
    <source>
        <dbReference type="Proteomes" id="UP000019276"/>
    </source>
</evidence>
<keyword evidence="4" id="KW-0675">Receptor</keyword>
<dbReference type="AlphaFoldDB" id="W7QJ15"/>
<dbReference type="Gene3D" id="3.40.50.2300">
    <property type="match status" value="2"/>
</dbReference>
<organism evidence="4 5">
    <name type="scientific">Catenovulum agarivorans DS-2</name>
    <dbReference type="NCBI Taxonomy" id="1328313"/>
    <lineage>
        <taxon>Bacteria</taxon>
        <taxon>Pseudomonadati</taxon>
        <taxon>Pseudomonadota</taxon>
        <taxon>Gammaproteobacteria</taxon>
        <taxon>Alteromonadales</taxon>
        <taxon>Alteromonadaceae</taxon>
        <taxon>Catenovulum</taxon>
    </lineage>
</organism>
<sequence>MQKFVMGLLGLTFYLSPVNADELFIGLDADLSAVSAEGGIAIQRGAELAIDEINQQGGLLGKSLKLISKDHRGNPARGKRNIEQFAKINNLLAVLGGIHTPVAMTELPVIHKHKVIYLAPWAAGTPIVDNGYSPNYVFRVSLRDQDAAIVLLKHAKQHKLTQVALMLEHTSWGRSNKLSLEQAARALDIHITHIEWFNWRDSELHNKVANALATQPQAMILVSNAPEGAEIVKAMHRLPKSMHKPIISHWGITSGHFVESVGLEILRQADIRVIQTFSFFNAHNQQLAKQVLQQYNQKYQTNYTAHAIPSAVGVAHAYDLVHLLATAVKQAQSTDRAVIRDALEKLPEYHGLVKNYQRAFTPTRHDALTPEDYRMLTFDMLGNLTNIPSSVHAAKLIE</sequence>
<keyword evidence="5" id="KW-1185">Reference proteome</keyword>
<dbReference type="OrthoDB" id="9147078at2"/>
<dbReference type="Pfam" id="PF13458">
    <property type="entry name" value="Peripla_BP_6"/>
    <property type="match status" value="1"/>
</dbReference>
<keyword evidence="2" id="KW-0732">Signal</keyword>
<dbReference type="PANTHER" id="PTHR30483:SF6">
    <property type="entry name" value="PERIPLASMIC BINDING PROTEIN OF ABC TRANSPORTER FOR NATURAL AMINO ACIDS"/>
    <property type="match status" value="1"/>
</dbReference>
<evidence type="ECO:0000256" key="1">
    <source>
        <dbReference type="ARBA" id="ARBA00010062"/>
    </source>
</evidence>
<dbReference type="CDD" id="cd19979">
    <property type="entry name" value="PBP1_ABC_ligand_binding-like"/>
    <property type="match status" value="1"/>
</dbReference>
<feature type="domain" description="Leucine-binding protein" evidence="3">
    <location>
        <begin position="24"/>
        <end position="358"/>
    </location>
</feature>
<dbReference type="InterPro" id="IPR028081">
    <property type="entry name" value="Leu-bd"/>
</dbReference>
<dbReference type="InterPro" id="IPR051010">
    <property type="entry name" value="BCAA_transport"/>
</dbReference>
<dbReference type="EMBL" id="ARZY01000033">
    <property type="protein sequence ID" value="EWH08932.1"/>
    <property type="molecule type" value="Genomic_DNA"/>
</dbReference>
<evidence type="ECO:0000256" key="2">
    <source>
        <dbReference type="ARBA" id="ARBA00022729"/>
    </source>
</evidence>
<comment type="caution">
    <text evidence="4">The sequence shown here is derived from an EMBL/GenBank/DDBJ whole genome shotgun (WGS) entry which is preliminary data.</text>
</comment>
<dbReference type="Proteomes" id="UP000019276">
    <property type="component" value="Unassembled WGS sequence"/>
</dbReference>
<evidence type="ECO:0000259" key="3">
    <source>
        <dbReference type="Pfam" id="PF13458"/>
    </source>
</evidence>
<evidence type="ECO:0000313" key="4">
    <source>
        <dbReference type="EMBL" id="EWH08932.1"/>
    </source>
</evidence>